<gene>
    <name evidence="6" type="ORF">DSCA_08250</name>
</gene>
<feature type="DNA-binding region" description="H-T-H motif" evidence="4">
    <location>
        <begin position="24"/>
        <end position="43"/>
    </location>
</feature>
<dbReference type="GO" id="GO:0003677">
    <property type="term" value="F:DNA binding"/>
    <property type="evidence" value="ECO:0007669"/>
    <property type="project" value="UniProtKB-UniRule"/>
</dbReference>
<keyword evidence="1" id="KW-0805">Transcription regulation</keyword>
<dbReference type="SUPFAM" id="SSF46689">
    <property type="entry name" value="Homeodomain-like"/>
    <property type="match status" value="1"/>
</dbReference>
<keyword evidence="7" id="KW-1185">Reference proteome</keyword>
<evidence type="ECO:0000259" key="5">
    <source>
        <dbReference type="PROSITE" id="PS50977"/>
    </source>
</evidence>
<dbReference type="AlphaFoldDB" id="A0A5K7YEN4"/>
<feature type="domain" description="HTH tetR-type" evidence="5">
    <location>
        <begin position="1"/>
        <end position="61"/>
    </location>
</feature>
<dbReference type="SUPFAM" id="SSF48498">
    <property type="entry name" value="Tetracyclin repressor-like, C-terminal domain"/>
    <property type="match status" value="1"/>
</dbReference>
<dbReference type="OrthoDB" id="5394806at2"/>
<name>A0A5K7YEN4_9BACT</name>
<dbReference type="InterPro" id="IPR036271">
    <property type="entry name" value="Tet_transcr_reg_TetR-rel_C_sf"/>
</dbReference>
<evidence type="ECO:0000313" key="7">
    <source>
        <dbReference type="Proteomes" id="UP000427906"/>
    </source>
</evidence>
<dbReference type="KEGG" id="dalk:DSCA_08250"/>
<dbReference type="PROSITE" id="PS50977">
    <property type="entry name" value="HTH_TETR_2"/>
    <property type="match status" value="1"/>
</dbReference>
<dbReference type="Gene3D" id="1.10.10.60">
    <property type="entry name" value="Homeodomain-like"/>
    <property type="match status" value="1"/>
</dbReference>
<evidence type="ECO:0000256" key="2">
    <source>
        <dbReference type="ARBA" id="ARBA00023125"/>
    </source>
</evidence>
<reference evidence="6 7" key="1">
    <citation type="submission" date="2019-11" db="EMBL/GenBank/DDBJ databases">
        <title>Comparative genomics of hydrocarbon-degrading Desulfosarcina strains.</title>
        <authorList>
            <person name="Watanabe M."/>
            <person name="Kojima H."/>
            <person name="Fukui M."/>
        </authorList>
    </citation>
    <scope>NUCLEOTIDE SEQUENCE [LARGE SCALE GENOMIC DNA]</scope>
    <source>
        <strain evidence="6 7">PL12</strain>
    </source>
</reference>
<evidence type="ECO:0000256" key="1">
    <source>
        <dbReference type="ARBA" id="ARBA00023015"/>
    </source>
</evidence>
<protein>
    <recommendedName>
        <fullName evidence="5">HTH tetR-type domain-containing protein</fullName>
    </recommendedName>
</protein>
<dbReference type="Gene3D" id="1.10.357.10">
    <property type="entry name" value="Tetracycline Repressor, domain 2"/>
    <property type="match status" value="1"/>
</dbReference>
<dbReference type="InterPro" id="IPR001647">
    <property type="entry name" value="HTH_TetR"/>
</dbReference>
<keyword evidence="2 4" id="KW-0238">DNA-binding</keyword>
<proteinExistence type="predicted"/>
<keyword evidence="3" id="KW-0804">Transcription</keyword>
<dbReference type="PANTHER" id="PTHR47506:SF6">
    <property type="entry name" value="HTH-TYPE TRANSCRIPTIONAL REPRESSOR NEMR"/>
    <property type="match status" value="1"/>
</dbReference>
<evidence type="ECO:0000313" key="6">
    <source>
        <dbReference type="EMBL" id="BBO66895.1"/>
    </source>
</evidence>
<dbReference type="PANTHER" id="PTHR47506">
    <property type="entry name" value="TRANSCRIPTIONAL REGULATORY PROTEIN"/>
    <property type="match status" value="1"/>
</dbReference>
<organism evidence="6 7">
    <name type="scientific">Desulfosarcina alkanivorans</name>
    <dbReference type="NCBI Taxonomy" id="571177"/>
    <lineage>
        <taxon>Bacteria</taxon>
        <taxon>Pseudomonadati</taxon>
        <taxon>Thermodesulfobacteriota</taxon>
        <taxon>Desulfobacteria</taxon>
        <taxon>Desulfobacterales</taxon>
        <taxon>Desulfosarcinaceae</taxon>
        <taxon>Desulfosarcina</taxon>
    </lineage>
</organism>
<dbReference type="Pfam" id="PF00440">
    <property type="entry name" value="TetR_N"/>
    <property type="match status" value="1"/>
</dbReference>
<dbReference type="Proteomes" id="UP000427906">
    <property type="component" value="Chromosome"/>
</dbReference>
<accession>A0A5K7YEN4</accession>
<dbReference type="RefSeq" id="WP_155315215.1">
    <property type="nucleotide sequence ID" value="NZ_AP021874.1"/>
</dbReference>
<dbReference type="EMBL" id="AP021874">
    <property type="protein sequence ID" value="BBO66895.1"/>
    <property type="molecule type" value="Genomic_DNA"/>
</dbReference>
<sequence>MNRKQSIFKTAAHLFATQGYDATSTLQIARQVGVTEPDVFDCYDGKDTLFVAIFQEAASRYLARIESIDRSGRTAIQCLGALIRAHFSIVAEEPELMRIYLRSCPARLDYPGSSCTMTLRHTRYKLKETTEAILRKGAASGEFVKLDLEAGAKLLVALLDGLMHQQVEGTDNSNRVERAALAFCRKALVSRG</sequence>
<dbReference type="InterPro" id="IPR009057">
    <property type="entry name" value="Homeodomain-like_sf"/>
</dbReference>
<evidence type="ECO:0000256" key="3">
    <source>
        <dbReference type="ARBA" id="ARBA00023163"/>
    </source>
</evidence>
<evidence type="ECO:0000256" key="4">
    <source>
        <dbReference type="PROSITE-ProRule" id="PRU00335"/>
    </source>
</evidence>